<dbReference type="Gene3D" id="3.10.180.10">
    <property type="entry name" value="2,3-Dihydroxybiphenyl 1,2-Dioxygenase, domain 1"/>
    <property type="match status" value="1"/>
</dbReference>
<accession>A0A938YNN0</accession>
<sequence>MQTVDGPVENAALPGIVGVDHIGLAVPDLTAAVHLHTAVLGGRLEHREENVEQGVVEVMIAFDGGTRVQLLAPTSPDSPVGRFLASRGPGMHHLAYRVSDIGSAAGALRARGMRLLSDTDRLGTAGSRILFVHPRDAGGVLVELVQPARTDQVGTGAAG</sequence>
<dbReference type="EC" id="5.1.99.1" evidence="4"/>
<dbReference type="Pfam" id="PF13669">
    <property type="entry name" value="Glyoxalase_4"/>
    <property type="match status" value="1"/>
</dbReference>
<keyword evidence="2" id="KW-0479">Metal-binding</keyword>
<protein>
    <submittedName>
        <fullName evidence="4">Methylmalonyl-CoA epimerase</fullName>
        <ecNumber evidence="4">5.1.99.1</ecNumber>
    </submittedName>
</protein>
<comment type="similarity">
    <text evidence="1">Belongs to the methylmalonyl-CoA epimerase family.</text>
</comment>
<evidence type="ECO:0000313" key="4">
    <source>
        <dbReference type="EMBL" id="MBM9476170.1"/>
    </source>
</evidence>
<evidence type="ECO:0000256" key="2">
    <source>
        <dbReference type="ARBA" id="ARBA00022723"/>
    </source>
</evidence>
<dbReference type="InterPro" id="IPR029068">
    <property type="entry name" value="Glyas_Bleomycin-R_OHBP_Dase"/>
</dbReference>
<dbReference type="PANTHER" id="PTHR43048">
    <property type="entry name" value="METHYLMALONYL-COA EPIMERASE"/>
    <property type="match status" value="1"/>
</dbReference>
<reference evidence="4" key="1">
    <citation type="submission" date="2021-01" db="EMBL/GenBank/DDBJ databases">
        <title>KCTC 19127 draft genome.</title>
        <authorList>
            <person name="An D."/>
        </authorList>
    </citation>
    <scope>NUCLEOTIDE SEQUENCE</scope>
    <source>
        <strain evidence="4">KCTC 19127</strain>
    </source>
</reference>
<feature type="domain" description="VOC" evidence="3">
    <location>
        <begin position="18"/>
        <end position="147"/>
    </location>
</feature>
<dbReference type="PROSITE" id="PS51819">
    <property type="entry name" value="VOC"/>
    <property type="match status" value="1"/>
</dbReference>
<evidence type="ECO:0000259" key="3">
    <source>
        <dbReference type="PROSITE" id="PS51819"/>
    </source>
</evidence>
<keyword evidence="4" id="KW-0413">Isomerase</keyword>
<evidence type="ECO:0000313" key="5">
    <source>
        <dbReference type="Proteomes" id="UP000663801"/>
    </source>
</evidence>
<dbReference type="GO" id="GO:0046491">
    <property type="term" value="P:L-methylmalonyl-CoA metabolic process"/>
    <property type="evidence" value="ECO:0007669"/>
    <property type="project" value="TreeGrafter"/>
</dbReference>
<comment type="caution">
    <text evidence="4">The sequence shown here is derived from an EMBL/GenBank/DDBJ whole genome shotgun (WGS) entry which is preliminary data.</text>
</comment>
<name>A0A938YNN0_9ACTN</name>
<dbReference type="InterPro" id="IPR017515">
    <property type="entry name" value="MeMalonyl-CoA_epimerase"/>
</dbReference>
<proteinExistence type="inferred from homology"/>
<dbReference type="CDD" id="cd07249">
    <property type="entry name" value="MMCE"/>
    <property type="match status" value="1"/>
</dbReference>
<dbReference type="PANTHER" id="PTHR43048:SF3">
    <property type="entry name" value="METHYLMALONYL-COA EPIMERASE, MITOCHONDRIAL"/>
    <property type="match status" value="1"/>
</dbReference>
<gene>
    <name evidence="4" type="primary">mce</name>
    <name evidence="4" type="ORF">JL107_06910</name>
</gene>
<dbReference type="GO" id="GO:0004493">
    <property type="term" value="F:methylmalonyl-CoA epimerase activity"/>
    <property type="evidence" value="ECO:0007669"/>
    <property type="project" value="UniProtKB-EC"/>
</dbReference>
<dbReference type="EMBL" id="JAERWL010000006">
    <property type="protein sequence ID" value="MBM9476170.1"/>
    <property type="molecule type" value="Genomic_DNA"/>
</dbReference>
<keyword evidence="5" id="KW-1185">Reference proteome</keyword>
<evidence type="ECO:0000256" key="1">
    <source>
        <dbReference type="ARBA" id="ARBA00009308"/>
    </source>
</evidence>
<dbReference type="InterPro" id="IPR051785">
    <property type="entry name" value="MMCE/EMCE_epimerase"/>
</dbReference>
<dbReference type="NCBIfam" id="TIGR03081">
    <property type="entry name" value="metmalonyl_epim"/>
    <property type="match status" value="1"/>
</dbReference>
<dbReference type="InterPro" id="IPR037523">
    <property type="entry name" value="VOC_core"/>
</dbReference>
<organism evidence="4 5">
    <name type="scientific">Nakamurella flavida</name>
    <dbReference type="NCBI Taxonomy" id="363630"/>
    <lineage>
        <taxon>Bacteria</taxon>
        <taxon>Bacillati</taxon>
        <taxon>Actinomycetota</taxon>
        <taxon>Actinomycetes</taxon>
        <taxon>Nakamurellales</taxon>
        <taxon>Nakamurellaceae</taxon>
        <taxon>Nakamurella</taxon>
    </lineage>
</organism>
<dbReference type="AlphaFoldDB" id="A0A938YNN0"/>
<dbReference type="GO" id="GO:0046872">
    <property type="term" value="F:metal ion binding"/>
    <property type="evidence" value="ECO:0007669"/>
    <property type="project" value="UniProtKB-KW"/>
</dbReference>
<dbReference type="SUPFAM" id="SSF54593">
    <property type="entry name" value="Glyoxalase/Bleomycin resistance protein/Dihydroxybiphenyl dioxygenase"/>
    <property type="match status" value="1"/>
</dbReference>
<dbReference type="Proteomes" id="UP000663801">
    <property type="component" value="Unassembled WGS sequence"/>
</dbReference>